<dbReference type="SUPFAM" id="SSF52172">
    <property type="entry name" value="CheY-like"/>
    <property type="match status" value="1"/>
</dbReference>
<gene>
    <name evidence="8" type="ORF">DW322_01980</name>
</gene>
<dbReference type="Proteomes" id="UP000471120">
    <property type="component" value="Unassembled WGS sequence"/>
</dbReference>
<feature type="domain" description="Response regulatory" evidence="7">
    <location>
        <begin position="3"/>
        <end position="119"/>
    </location>
</feature>
<dbReference type="InterPro" id="IPR001789">
    <property type="entry name" value="Sig_transdc_resp-reg_receiver"/>
</dbReference>
<dbReference type="Gene3D" id="3.40.50.2300">
    <property type="match status" value="1"/>
</dbReference>
<protein>
    <submittedName>
        <fullName evidence="8">DNA-binding response regulator</fullName>
    </submittedName>
</protein>
<sequence length="216" mass="22944">MIRVGIVDDQPLLVSAFAALVDTAPDMRAVATGHDGDDAIDLATTRQLDVLLLDVKMPGTSGLDAARIVAGMPDAPRILMLTTFDVADYVIEALRNGAHGFLLKDADTAEFLDAVRTVHAGRTVLAAEAAGHVAEALRSAPRAPSTIRTDVTPRERDVLVLVGEGLTNPEIAHRLFIAETTVKSHVSSLLAKLGCRDRVALAVLANSPEPPRPRPR</sequence>
<dbReference type="PROSITE" id="PS00622">
    <property type="entry name" value="HTH_LUXR_1"/>
    <property type="match status" value="1"/>
</dbReference>
<dbReference type="InterPro" id="IPR000792">
    <property type="entry name" value="Tscrpt_reg_LuxR_C"/>
</dbReference>
<dbReference type="Pfam" id="PF00072">
    <property type="entry name" value="Response_reg"/>
    <property type="match status" value="1"/>
</dbReference>
<dbReference type="RefSeq" id="WP_010839465.1">
    <property type="nucleotide sequence ID" value="NZ_QRCM01000001.1"/>
</dbReference>
<dbReference type="SMART" id="SM00421">
    <property type="entry name" value="HTH_LUXR"/>
    <property type="match status" value="1"/>
</dbReference>
<dbReference type="CDD" id="cd17535">
    <property type="entry name" value="REC_NarL-like"/>
    <property type="match status" value="1"/>
</dbReference>
<dbReference type="GO" id="GO:0000160">
    <property type="term" value="P:phosphorelay signal transduction system"/>
    <property type="evidence" value="ECO:0007669"/>
    <property type="project" value="InterPro"/>
</dbReference>
<accession>A0A6P2C903</accession>
<proteinExistence type="predicted"/>
<evidence type="ECO:0000313" key="9">
    <source>
        <dbReference type="Proteomes" id="UP000471120"/>
    </source>
</evidence>
<dbReference type="PRINTS" id="PR00038">
    <property type="entry name" value="HTHLUXR"/>
</dbReference>
<dbReference type="GO" id="GO:0003677">
    <property type="term" value="F:DNA binding"/>
    <property type="evidence" value="ECO:0007669"/>
    <property type="project" value="UniProtKB-KW"/>
</dbReference>
<evidence type="ECO:0000256" key="3">
    <source>
        <dbReference type="ARBA" id="ARBA00023125"/>
    </source>
</evidence>
<evidence type="ECO:0000256" key="4">
    <source>
        <dbReference type="ARBA" id="ARBA00023163"/>
    </source>
</evidence>
<dbReference type="PROSITE" id="PS50110">
    <property type="entry name" value="RESPONSE_REGULATORY"/>
    <property type="match status" value="1"/>
</dbReference>
<dbReference type="GO" id="GO:0006355">
    <property type="term" value="P:regulation of DNA-templated transcription"/>
    <property type="evidence" value="ECO:0007669"/>
    <property type="project" value="InterPro"/>
</dbReference>
<dbReference type="InterPro" id="IPR011006">
    <property type="entry name" value="CheY-like_superfamily"/>
</dbReference>
<keyword evidence="3 8" id="KW-0238">DNA-binding</keyword>
<evidence type="ECO:0000313" key="8">
    <source>
        <dbReference type="EMBL" id="TXG89234.1"/>
    </source>
</evidence>
<dbReference type="SMART" id="SM00448">
    <property type="entry name" value="REC"/>
    <property type="match status" value="1"/>
</dbReference>
<dbReference type="PANTHER" id="PTHR43214">
    <property type="entry name" value="TWO-COMPONENT RESPONSE REGULATOR"/>
    <property type="match status" value="1"/>
</dbReference>
<comment type="caution">
    <text evidence="8">The sequence shown here is derived from an EMBL/GenBank/DDBJ whole genome shotgun (WGS) entry which is preliminary data.</text>
</comment>
<keyword evidence="4" id="KW-0804">Transcription</keyword>
<keyword evidence="2" id="KW-0805">Transcription regulation</keyword>
<dbReference type="CDD" id="cd06170">
    <property type="entry name" value="LuxR_C_like"/>
    <property type="match status" value="1"/>
</dbReference>
<dbReference type="EMBL" id="QRCM01000001">
    <property type="protein sequence ID" value="TXG89234.1"/>
    <property type="molecule type" value="Genomic_DNA"/>
</dbReference>
<dbReference type="Pfam" id="PF00196">
    <property type="entry name" value="GerE"/>
    <property type="match status" value="1"/>
</dbReference>
<dbReference type="InterPro" id="IPR016032">
    <property type="entry name" value="Sig_transdc_resp-reg_C-effctor"/>
</dbReference>
<dbReference type="PANTHER" id="PTHR43214:SF24">
    <property type="entry name" value="TRANSCRIPTIONAL REGULATORY PROTEIN NARL-RELATED"/>
    <property type="match status" value="1"/>
</dbReference>
<feature type="domain" description="HTH luxR-type" evidence="6">
    <location>
        <begin position="144"/>
        <end position="209"/>
    </location>
</feature>
<organism evidence="8 9">
    <name type="scientific">Rhodococcus rhodnii</name>
    <dbReference type="NCBI Taxonomy" id="38312"/>
    <lineage>
        <taxon>Bacteria</taxon>
        <taxon>Bacillati</taxon>
        <taxon>Actinomycetota</taxon>
        <taxon>Actinomycetes</taxon>
        <taxon>Mycobacteriales</taxon>
        <taxon>Nocardiaceae</taxon>
        <taxon>Rhodococcus</taxon>
    </lineage>
</organism>
<evidence type="ECO:0000256" key="5">
    <source>
        <dbReference type="PROSITE-ProRule" id="PRU00169"/>
    </source>
</evidence>
<dbReference type="PROSITE" id="PS50043">
    <property type="entry name" value="HTH_LUXR_2"/>
    <property type="match status" value="1"/>
</dbReference>
<evidence type="ECO:0000259" key="7">
    <source>
        <dbReference type="PROSITE" id="PS50110"/>
    </source>
</evidence>
<evidence type="ECO:0000256" key="2">
    <source>
        <dbReference type="ARBA" id="ARBA00023015"/>
    </source>
</evidence>
<name>A0A6P2C903_9NOCA</name>
<dbReference type="InterPro" id="IPR058245">
    <property type="entry name" value="NreC/VraR/RcsB-like_REC"/>
</dbReference>
<dbReference type="SUPFAM" id="SSF46894">
    <property type="entry name" value="C-terminal effector domain of the bipartite response regulators"/>
    <property type="match status" value="1"/>
</dbReference>
<dbReference type="InterPro" id="IPR039420">
    <property type="entry name" value="WalR-like"/>
</dbReference>
<evidence type="ECO:0000256" key="1">
    <source>
        <dbReference type="ARBA" id="ARBA00022553"/>
    </source>
</evidence>
<dbReference type="AlphaFoldDB" id="A0A6P2C903"/>
<evidence type="ECO:0000259" key="6">
    <source>
        <dbReference type="PROSITE" id="PS50043"/>
    </source>
</evidence>
<feature type="modified residue" description="4-aspartylphosphate" evidence="5">
    <location>
        <position position="54"/>
    </location>
</feature>
<reference evidence="8 9" key="1">
    <citation type="submission" date="2018-07" db="EMBL/GenBank/DDBJ databases">
        <title>Genome sequence of Rhodococcus rhodnii ATCC 35071 from Rhodnius prolixus.</title>
        <authorList>
            <person name="Patel V."/>
            <person name="Vogel K.J."/>
        </authorList>
    </citation>
    <scope>NUCLEOTIDE SEQUENCE [LARGE SCALE GENOMIC DNA]</scope>
    <source>
        <strain evidence="8 9">ATCC 35071</strain>
    </source>
</reference>
<keyword evidence="1 5" id="KW-0597">Phosphoprotein</keyword>